<dbReference type="InterPro" id="IPR007372">
    <property type="entry name" value="Lipid/polyisoprenoid-bd_YceI"/>
</dbReference>
<protein>
    <submittedName>
        <fullName evidence="3">YceI family protein</fullName>
    </submittedName>
</protein>
<dbReference type="Proteomes" id="UP001061298">
    <property type="component" value="Chromosome"/>
</dbReference>
<dbReference type="PANTHER" id="PTHR34406:SF1">
    <property type="entry name" value="PROTEIN YCEI"/>
    <property type="match status" value="1"/>
</dbReference>
<dbReference type="PANTHER" id="PTHR34406">
    <property type="entry name" value="PROTEIN YCEI"/>
    <property type="match status" value="1"/>
</dbReference>
<dbReference type="Gene3D" id="2.40.128.110">
    <property type="entry name" value="Lipid/polyisoprenoid-binding, YceI-like"/>
    <property type="match status" value="1"/>
</dbReference>
<reference evidence="3" key="1">
    <citation type="submission" date="2022-10" db="EMBL/GenBank/DDBJ databases">
        <authorList>
            <person name="Mo P."/>
        </authorList>
    </citation>
    <scope>NUCLEOTIDE SEQUENCE</scope>
    <source>
        <strain evidence="3">HUAS 13-4</strain>
    </source>
</reference>
<name>A0ABY6E2R6_9ACTN</name>
<accession>A0ABY6E2R6</accession>
<evidence type="ECO:0000259" key="2">
    <source>
        <dbReference type="SMART" id="SM00867"/>
    </source>
</evidence>
<dbReference type="Pfam" id="PF04264">
    <property type="entry name" value="YceI"/>
    <property type="match status" value="1"/>
</dbReference>
<dbReference type="SMART" id="SM00867">
    <property type="entry name" value="YceI"/>
    <property type="match status" value="1"/>
</dbReference>
<evidence type="ECO:0000256" key="1">
    <source>
        <dbReference type="ARBA" id="ARBA00008812"/>
    </source>
</evidence>
<keyword evidence="4" id="KW-1185">Reference proteome</keyword>
<gene>
    <name evidence="3" type="ORF">N8I84_06220</name>
</gene>
<dbReference type="RefSeq" id="WP_263228610.1">
    <property type="nucleotide sequence ID" value="NZ_CP106793.1"/>
</dbReference>
<evidence type="ECO:0000313" key="3">
    <source>
        <dbReference type="EMBL" id="UXY18358.1"/>
    </source>
</evidence>
<dbReference type="EMBL" id="CP106793">
    <property type="protein sequence ID" value="UXY18358.1"/>
    <property type="molecule type" value="Genomic_DNA"/>
</dbReference>
<organism evidence="3 4">
    <name type="scientific">Streptomyces cynarae</name>
    <dbReference type="NCBI Taxonomy" id="2981134"/>
    <lineage>
        <taxon>Bacteria</taxon>
        <taxon>Bacillati</taxon>
        <taxon>Actinomycetota</taxon>
        <taxon>Actinomycetes</taxon>
        <taxon>Kitasatosporales</taxon>
        <taxon>Streptomycetaceae</taxon>
        <taxon>Streptomyces</taxon>
    </lineage>
</organism>
<dbReference type="SUPFAM" id="SSF101874">
    <property type="entry name" value="YceI-like"/>
    <property type="match status" value="1"/>
</dbReference>
<comment type="similarity">
    <text evidence="1">Belongs to the UPF0312 family.</text>
</comment>
<sequence>MTTAAVETGLFVLDSAASTVALKHRTMWGLVTVKGTFTSVTGRGEVRPDGTAAGTVSLDAASLDTKHAKRDAHLRSDDFFAADQFPAIVFDVLDATRSGDDTVTVHGRLTVRGITRPQTVTATVTQAGPDAVTLTAAFTVDRAQFGLTWNQMGMMRGLTTVDATLRFQRASA</sequence>
<proteinExistence type="inferred from homology"/>
<feature type="domain" description="Lipid/polyisoprenoid-binding YceI-like" evidence="2">
    <location>
        <begin position="10"/>
        <end position="168"/>
    </location>
</feature>
<dbReference type="InterPro" id="IPR036761">
    <property type="entry name" value="TTHA0802/YceI-like_sf"/>
</dbReference>
<evidence type="ECO:0000313" key="4">
    <source>
        <dbReference type="Proteomes" id="UP001061298"/>
    </source>
</evidence>